<keyword evidence="5" id="KW-1185">Reference proteome</keyword>
<dbReference type="InterPro" id="IPR012337">
    <property type="entry name" value="RNaseH-like_sf"/>
</dbReference>
<reference evidence="2" key="3">
    <citation type="submission" date="2023-02" db="EMBL/GenBank/DDBJ databases">
        <authorList>
            <person name="Sun Q."/>
            <person name="Mori K."/>
        </authorList>
    </citation>
    <scope>NUCLEOTIDE SEQUENCE</scope>
    <source>
        <strain evidence="2">NBRC 108894</strain>
    </source>
</reference>
<evidence type="ECO:0000313" key="4">
    <source>
        <dbReference type="EMBL" id="GMA95904.1"/>
    </source>
</evidence>
<dbReference type="Pfam" id="PF13565">
    <property type="entry name" value="HTH_32"/>
    <property type="match status" value="1"/>
</dbReference>
<gene>
    <name evidence="2" type="ORF">GCM10025881_12260</name>
    <name evidence="3" type="ORF">GCM10025881_25810</name>
    <name evidence="4" type="ORF">GCM10025881_27280</name>
</gene>
<reference evidence="5" key="2">
    <citation type="journal article" date="2019" name="Int. J. Syst. Evol. Microbiol.">
        <title>The Global Catalogue of Microorganisms (GCM) 10K type strain sequencing project: providing services to taxonomists for standard genome sequencing and annotation.</title>
        <authorList>
            <consortium name="The Broad Institute Genomics Platform"/>
            <consortium name="The Broad Institute Genome Sequencing Center for Infectious Disease"/>
            <person name="Wu L."/>
            <person name="Ma J."/>
        </authorList>
    </citation>
    <scope>NUCLEOTIDE SEQUENCE [LARGE SCALE GENOMIC DNA]</scope>
    <source>
        <strain evidence="5">NBRC 108894</strain>
    </source>
</reference>
<name>A0ABQ6K383_9MICO</name>
<dbReference type="Pfam" id="PF13683">
    <property type="entry name" value="rve_3"/>
    <property type="match status" value="1"/>
</dbReference>
<dbReference type="PROSITE" id="PS50994">
    <property type="entry name" value="INTEGRASE"/>
    <property type="match status" value="1"/>
</dbReference>
<sequence>MSHANAHLTFHGRLLIVRRREAGWAQAHIAAAMGCSRKTVRYWLARFAVEGDAGLHDRSTRPRTSPSRLPASAEAVIVELRTTEQLGRDEIAARTGIAPRTVSRVIARHGLPPLAALDPMTGQVIRSSKQTAMRYERERPGELVHMDVKKLGRIPDGGGWRALGRGAGDHRDRKNGTGYDYVHSLVDDHSRLAYSEIHPDERGQTCAAFLARALDHFAAHGITRVERLMTDNAWAYRWSLRELCAARNIRQVFIRPHCPWQNGKVERFNRTLQTEWAYRQPFTSNDERSAALDPWLEHYNTERRHSALNGQPPISRLTPKC</sequence>
<dbReference type="PANTHER" id="PTHR35004:SF6">
    <property type="entry name" value="TRANSPOSASE"/>
    <property type="match status" value="1"/>
</dbReference>
<protein>
    <submittedName>
        <fullName evidence="2">IS481 family transposase</fullName>
    </submittedName>
</protein>
<dbReference type="SUPFAM" id="SSF46689">
    <property type="entry name" value="Homeodomain-like"/>
    <property type="match status" value="1"/>
</dbReference>
<organism evidence="2 5">
    <name type="scientific">Pseudolysinimonas kribbensis</name>
    <dbReference type="NCBI Taxonomy" id="433641"/>
    <lineage>
        <taxon>Bacteria</taxon>
        <taxon>Bacillati</taxon>
        <taxon>Actinomycetota</taxon>
        <taxon>Actinomycetes</taxon>
        <taxon>Micrococcales</taxon>
        <taxon>Microbacteriaceae</taxon>
        <taxon>Pseudolysinimonas</taxon>
    </lineage>
</organism>
<comment type="caution">
    <text evidence="2">The sequence shown here is derived from an EMBL/GenBank/DDBJ whole genome shotgun (WGS) entry which is preliminary data.</text>
</comment>
<evidence type="ECO:0000259" key="1">
    <source>
        <dbReference type="PROSITE" id="PS50994"/>
    </source>
</evidence>
<evidence type="ECO:0000313" key="3">
    <source>
        <dbReference type="EMBL" id="GMA95757.1"/>
    </source>
</evidence>
<dbReference type="EMBL" id="BSVB01000001">
    <property type="protein sequence ID" value="GMA94402.1"/>
    <property type="molecule type" value="Genomic_DNA"/>
</dbReference>
<dbReference type="InterPro" id="IPR009057">
    <property type="entry name" value="Homeodomain-like_sf"/>
</dbReference>
<feature type="domain" description="Integrase catalytic" evidence="1">
    <location>
        <begin position="136"/>
        <end position="321"/>
    </location>
</feature>
<proteinExistence type="predicted"/>
<dbReference type="Gene3D" id="3.30.420.10">
    <property type="entry name" value="Ribonuclease H-like superfamily/Ribonuclease H"/>
    <property type="match status" value="1"/>
</dbReference>
<evidence type="ECO:0000313" key="2">
    <source>
        <dbReference type="EMBL" id="GMA94402.1"/>
    </source>
</evidence>
<dbReference type="NCBIfam" id="NF033577">
    <property type="entry name" value="transpos_IS481"/>
    <property type="match status" value="1"/>
</dbReference>
<dbReference type="InterPro" id="IPR001584">
    <property type="entry name" value="Integrase_cat-core"/>
</dbReference>
<evidence type="ECO:0000313" key="5">
    <source>
        <dbReference type="Proteomes" id="UP001157034"/>
    </source>
</evidence>
<dbReference type="InterPro" id="IPR047656">
    <property type="entry name" value="IS481-like_transpos"/>
</dbReference>
<accession>A0ABQ6K383</accession>
<reference evidence="2" key="1">
    <citation type="journal article" date="2014" name="Int. J. Syst. Evol. Microbiol.">
        <title>Complete genome of a new Firmicutes species belonging to the dominant human colonic microbiota ('Ruminococcus bicirculans') reveals two chromosomes and a selective capacity to utilize plant glucans.</title>
        <authorList>
            <consortium name="NISC Comparative Sequencing Program"/>
            <person name="Wegmann U."/>
            <person name="Louis P."/>
            <person name="Goesmann A."/>
            <person name="Henrissat B."/>
            <person name="Duncan S.H."/>
            <person name="Flint H.J."/>
        </authorList>
    </citation>
    <scope>NUCLEOTIDE SEQUENCE</scope>
    <source>
        <strain evidence="2">NBRC 108894</strain>
    </source>
</reference>
<dbReference type="RefSeq" id="WP_284253339.1">
    <property type="nucleotide sequence ID" value="NZ_BSVB01000001.1"/>
</dbReference>
<dbReference type="Proteomes" id="UP001157034">
    <property type="component" value="Unassembled WGS sequence"/>
</dbReference>
<dbReference type="EMBL" id="BSVB01000001">
    <property type="protein sequence ID" value="GMA95904.1"/>
    <property type="molecule type" value="Genomic_DNA"/>
</dbReference>
<dbReference type="EMBL" id="BSVB01000001">
    <property type="protein sequence ID" value="GMA95757.1"/>
    <property type="molecule type" value="Genomic_DNA"/>
</dbReference>
<dbReference type="PANTHER" id="PTHR35004">
    <property type="entry name" value="TRANSPOSASE RV3428C-RELATED"/>
    <property type="match status" value="1"/>
</dbReference>
<dbReference type="SUPFAM" id="SSF53098">
    <property type="entry name" value="Ribonuclease H-like"/>
    <property type="match status" value="1"/>
</dbReference>
<dbReference type="InterPro" id="IPR036397">
    <property type="entry name" value="RNaseH_sf"/>
</dbReference>